<dbReference type="Proteomes" id="UP000314983">
    <property type="component" value="Chromosome 5"/>
</dbReference>
<keyword evidence="4" id="KW-1185">Reference proteome</keyword>
<reference evidence="4" key="1">
    <citation type="journal article" date="2014" name="Science">
        <title>Nonhuman genetics. Genomic basis for the convergent evolution of electric organs.</title>
        <authorList>
            <person name="Gallant J.R."/>
            <person name="Traeger L.L."/>
            <person name="Volkening J.D."/>
            <person name="Moffett H."/>
            <person name="Chen P.H."/>
            <person name="Novina C.D."/>
            <person name="Phillips G.N.Jr."/>
            <person name="Anand R."/>
            <person name="Wells G.B."/>
            <person name="Pinch M."/>
            <person name="Guth R."/>
            <person name="Unguez G.A."/>
            <person name="Albert J.S."/>
            <person name="Zakon H.H."/>
            <person name="Samanta M.P."/>
            <person name="Sussman M.R."/>
        </authorList>
    </citation>
    <scope>NUCLEOTIDE SEQUENCE [LARGE SCALE GENOMIC DNA]</scope>
</reference>
<feature type="compositionally biased region" description="Basic residues" evidence="1">
    <location>
        <begin position="1"/>
        <end position="16"/>
    </location>
</feature>
<feature type="region of interest" description="Disordered" evidence="1">
    <location>
        <begin position="240"/>
        <end position="260"/>
    </location>
</feature>
<protein>
    <recommendedName>
        <fullName evidence="2">Ribosomal protein eL8/eL30/eS12/Gadd45 domain-containing protein</fullName>
    </recommendedName>
</protein>
<evidence type="ECO:0000256" key="1">
    <source>
        <dbReference type="SAM" id="MobiDB-lite"/>
    </source>
</evidence>
<proteinExistence type="predicted"/>
<dbReference type="Gene3D" id="3.30.1330.30">
    <property type="match status" value="1"/>
</dbReference>
<dbReference type="GO" id="GO:0005655">
    <property type="term" value="C:nucleolar ribonuclease P complex"/>
    <property type="evidence" value="ECO:0007669"/>
    <property type="project" value="InterPro"/>
</dbReference>
<dbReference type="PANTHER" id="PTHR46948:SF1">
    <property type="entry name" value="RIBONUCLEASE P PROTEIN SUBUNIT P38"/>
    <property type="match status" value="1"/>
</dbReference>
<organism evidence="3 4">
    <name type="scientific">Electrophorus electricus</name>
    <name type="common">Electric eel</name>
    <name type="synonym">Gymnotus electricus</name>
    <dbReference type="NCBI Taxonomy" id="8005"/>
    <lineage>
        <taxon>Eukaryota</taxon>
        <taxon>Metazoa</taxon>
        <taxon>Chordata</taxon>
        <taxon>Craniata</taxon>
        <taxon>Vertebrata</taxon>
        <taxon>Euteleostomi</taxon>
        <taxon>Actinopterygii</taxon>
        <taxon>Neopterygii</taxon>
        <taxon>Teleostei</taxon>
        <taxon>Ostariophysi</taxon>
        <taxon>Gymnotiformes</taxon>
        <taxon>Gymnotoidei</taxon>
        <taxon>Gymnotidae</taxon>
        <taxon>Electrophorus</taxon>
    </lineage>
</organism>
<dbReference type="GO" id="GO:0033204">
    <property type="term" value="F:ribonuclease P RNA binding"/>
    <property type="evidence" value="ECO:0007669"/>
    <property type="project" value="TreeGrafter"/>
</dbReference>
<reference evidence="3" key="4">
    <citation type="submission" date="2025-08" db="UniProtKB">
        <authorList>
            <consortium name="Ensembl"/>
        </authorList>
    </citation>
    <scope>IDENTIFICATION</scope>
</reference>
<feature type="region of interest" description="Disordered" evidence="1">
    <location>
        <begin position="1"/>
        <end position="25"/>
    </location>
</feature>
<feature type="compositionally biased region" description="Basic residues" evidence="1">
    <location>
        <begin position="243"/>
        <end position="260"/>
    </location>
</feature>
<dbReference type="AlphaFoldDB" id="A0A4W4E6I0"/>
<dbReference type="InterPro" id="IPR004038">
    <property type="entry name" value="Ribosomal_eL8/eL30/eS12/Gad45"/>
</dbReference>
<dbReference type="InterPro" id="IPR029064">
    <property type="entry name" value="Ribosomal_eL30-like_sf"/>
</dbReference>
<dbReference type="SUPFAM" id="SSF55315">
    <property type="entry name" value="L30e-like"/>
    <property type="match status" value="1"/>
</dbReference>
<reference evidence="3" key="5">
    <citation type="submission" date="2025-09" db="UniProtKB">
        <authorList>
            <consortium name="Ensembl"/>
        </authorList>
    </citation>
    <scope>IDENTIFICATION</scope>
</reference>
<evidence type="ECO:0000313" key="3">
    <source>
        <dbReference type="Ensembl" id="ENSEEEP00000006528.2"/>
    </source>
</evidence>
<dbReference type="Pfam" id="PF01248">
    <property type="entry name" value="Ribosomal_L7Ae"/>
    <property type="match status" value="1"/>
</dbReference>
<feature type="compositionally biased region" description="Low complexity" evidence="1">
    <location>
        <begin position="73"/>
        <end position="87"/>
    </location>
</feature>
<evidence type="ECO:0000313" key="4">
    <source>
        <dbReference type="Proteomes" id="UP000314983"/>
    </source>
</evidence>
<evidence type="ECO:0000259" key="2">
    <source>
        <dbReference type="Pfam" id="PF01248"/>
    </source>
</evidence>
<reference evidence="3" key="3">
    <citation type="submission" date="2020-05" db="EMBL/GenBank/DDBJ databases">
        <title>Electrophorus electricus (electric eel) genome, fEleEle1, primary haplotype.</title>
        <authorList>
            <person name="Myers G."/>
            <person name="Meyer A."/>
            <person name="Fedrigo O."/>
            <person name="Formenti G."/>
            <person name="Rhie A."/>
            <person name="Tracey A."/>
            <person name="Sims Y."/>
            <person name="Jarvis E.D."/>
        </authorList>
    </citation>
    <scope>NUCLEOTIDE SEQUENCE [LARGE SCALE GENOMIC DNA]</scope>
</reference>
<dbReference type="OMA" id="NQQVSGW"/>
<sequence length="260" mass="28847">MATPRKGMKKEKKKPIPVKTSLNNPYDLKWTPLEKGHAGFILKTVKEKIDTLGLKKRRVSVVRKWQKRKTTDEPTTSPSGPGESSQQIKCIEATTAPGSWTDRDMRKQLAIGINEVTKGLERNELSLLMVCSSVKPSHMTSHLIPLSKTRSVPACQLPGLSKTISGCLGLDSVLALGFKRGADKFADTVDAIAPKVPRLDVAWVPTERKLFGRKRKLSTEAAEAPEVLLQPLKVKKIIPNPSKIRKTKRTKTKQKRTPMA</sequence>
<dbReference type="STRING" id="8005.ENSEEEP00000006528"/>
<dbReference type="GeneTree" id="ENSGT00390000007526"/>
<gene>
    <name evidence="3" type="primary">RPP38</name>
</gene>
<reference evidence="4" key="2">
    <citation type="journal article" date="2017" name="Sci. Adv.">
        <title>A tail of two voltages: Proteomic comparison of the three electric organs of the electric eel.</title>
        <authorList>
            <person name="Traeger L.L."/>
            <person name="Sabat G."/>
            <person name="Barrett-Wilt G.A."/>
            <person name="Wells G.B."/>
            <person name="Sussman M.R."/>
        </authorList>
    </citation>
    <scope>NUCLEOTIDE SEQUENCE [LARGE SCALE GENOMIC DNA]</scope>
</reference>
<dbReference type="GO" id="GO:0000172">
    <property type="term" value="C:ribonuclease MRP complex"/>
    <property type="evidence" value="ECO:0007669"/>
    <property type="project" value="InterPro"/>
</dbReference>
<dbReference type="GO" id="GO:0004526">
    <property type="term" value="F:ribonuclease P activity"/>
    <property type="evidence" value="ECO:0007669"/>
    <property type="project" value="TreeGrafter"/>
</dbReference>
<feature type="domain" description="Ribosomal protein eL8/eL30/eS12/Gadd45" evidence="2">
    <location>
        <begin position="106"/>
        <end position="159"/>
    </location>
</feature>
<dbReference type="InterPro" id="IPR042848">
    <property type="entry name" value="Rpp38"/>
</dbReference>
<feature type="region of interest" description="Disordered" evidence="1">
    <location>
        <begin position="61"/>
        <end position="88"/>
    </location>
</feature>
<dbReference type="PANTHER" id="PTHR46948">
    <property type="entry name" value="RIBONUCLEASE P PROTEIN SUBUNIT P38"/>
    <property type="match status" value="1"/>
</dbReference>
<dbReference type="GO" id="GO:0001650">
    <property type="term" value="C:fibrillar center"/>
    <property type="evidence" value="ECO:0007669"/>
    <property type="project" value="TreeGrafter"/>
</dbReference>
<dbReference type="Ensembl" id="ENSEEET00000006619.2">
    <property type="protein sequence ID" value="ENSEEEP00000006528.2"/>
    <property type="gene ID" value="ENSEEEG00000003451.2"/>
</dbReference>
<name>A0A4W4E6I0_ELEEL</name>
<accession>A0A4W4E6I0</accession>
<dbReference type="GO" id="GO:0001682">
    <property type="term" value="P:tRNA 5'-leader removal"/>
    <property type="evidence" value="ECO:0007669"/>
    <property type="project" value="InterPro"/>
</dbReference>